<dbReference type="AlphaFoldDB" id="A0A6J7GWU7"/>
<proteinExistence type="predicted"/>
<evidence type="ECO:0000256" key="1">
    <source>
        <dbReference type="SAM" id="MobiDB-lite"/>
    </source>
</evidence>
<evidence type="ECO:0000313" key="2">
    <source>
        <dbReference type="EMBL" id="CAB4913011.1"/>
    </source>
</evidence>
<sequence length="249" mass="26566">MRRFFIAVAAVAVALPLAVTSSSAAAPAKTQYTLLNETGLKQALIKKPLAPRWFGNPSGSAFGSSDGARPTQTAGQQRVRGEKSAGWVSSTIFYPVTGRNGKMASIINEIFQYSNVQTTLLAWQGFTAQLSGLVGTWEHTFRDSKGKVVGTSTVVVTVSKGESIYGADSWIVKSDVVVDDSTPASALAEDSMDTIDVWATNGAAITHVTVGKFVNKVRNWCLSQGETNTAPVLAQLLTQRYHHSAVKTL</sequence>
<accession>A0A6J7GWU7</accession>
<reference evidence="2" key="1">
    <citation type="submission" date="2020-05" db="EMBL/GenBank/DDBJ databases">
        <authorList>
            <person name="Chiriac C."/>
            <person name="Salcher M."/>
            <person name="Ghai R."/>
            <person name="Kavagutti S V."/>
        </authorList>
    </citation>
    <scope>NUCLEOTIDE SEQUENCE</scope>
</reference>
<organism evidence="2">
    <name type="scientific">freshwater metagenome</name>
    <dbReference type="NCBI Taxonomy" id="449393"/>
    <lineage>
        <taxon>unclassified sequences</taxon>
        <taxon>metagenomes</taxon>
        <taxon>ecological metagenomes</taxon>
    </lineage>
</organism>
<feature type="region of interest" description="Disordered" evidence="1">
    <location>
        <begin position="59"/>
        <end position="80"/>
    </location>
</feature>
<gene>
    <name evidence="2" type="ORF">UFOPK3610_00938</name>
</gene>
<protein>
    <submittedName>
        <fullName evidence="2">Unannotated protein</fullName>
    </submittedName>
</protein>
<dbReference type="EMBL" id="CAFBMR010000031">
    <property type="protein sequence ID" value="CAB4913011.1"/>
    <property type="molecule type" value="Genomic_DNA"/>
</dbReference>
<name>A0A6J7GWU7_9ZZZZ</name>